<dbReference type="OrthoDB" id="5337308at2759"/>
<sequence length="363" mass="40442">MALLYVLGLIAACAHTAFVRAIANGAANIPGLTTYTSIATVVEVVVKHNRWPPLSQPDYEQLISNGGNLIGAMESEDELAVTFFRGKSGTIQSPYINYPKDLENWGYRYDSEGNNDFHFGTGPDIGDAMRGLGVDYTMAIHGGTTFGSCWKHNQPVTRNGKTYRPTQAVFSQVINVEHGLLVGWQKFGPKYMGARQQPPVTGNALPELRAWADIIFLEWLNRAQTRNADASKLKYIVSGQIQNLETERILQRILDVDDVRARCRRFKWDNRKEYGVETDEAKALLASQNGRGAALLLIRHKGTFGSRTAIEKVTFWCGGESNERDIHLLFTVKKRTEANGFLDKAERRAPRHIITGAPFTPTA</sequence>
<reference evidence="2 3" key="1">
    <citation type="submission" date="2020-01" db="EMBL/GenBank/DDBJ databases">
        <authorList>
            <consortium name="DOE Joint Genome Institute"/>
            <person name="Haridas S."/>
            <person name="Albert R."/>
            <person name="Binder M."/>
            <person name="Bloem J."/>
            <person name="Labutti K."/>
            <person name="Salamov A."/>
            <person name="Andreopoulos B."/>
            <person name="Baker S.E."/>
            <person name="Barry K."/>
            <person name="Bills G."/>
            <person name="Bluhm B.H."/>
            <person name="Cannon C."/>
            <person name="Castanera R."/>
            <person name="Culley D.E."/>
            <person name="Daum C."/>
            <person name="Ezra D."/>
            <person name="Gonzalez J.B."/>
            <person name="Henrissat B."/>
            <person name="Kuo A."/>
            <person name="Liang C."/>
            <person name="Lipzen A."/>
            <person name="Lutzoni F."/>
            <person name="Magnuson J."/>
            <person name="Mondo S."/>
            <person name="Nolan M."/>
            <person name="Ohm R."/>
            <person name="Pangilinan J."/>
            <person name="Park H.-J.H."/>
            <person name="Ramirez L."/>
            <person name="Alfaro M."/>
            <person name="Sun H."/>
            <person name="Tritt A."/>
            <person name="Yoshinaga Y."/>
            <person name="Zwiers L.-H.L."/>
            <person name="Turgeon B.G."/>
            <person name="Goodwin S.B."/>
            <person name="Spatafora J.W."/>
            <person name="Crous P.W."/>
            <person name="Grigoriev I.V."/>
        </authorList>
    </citation>
    <scope>NUCLEOTIDE SEQUENCE [LARGE SCALE GENOMIC DNA]</scope>
    <source>
        <strain evidence="2 3">CBS 611.86</strain>
    </source>
</reference>
<evidence type="ECO:0008006" key="4">
    <source>
        <dbReference type="Google" id="ProtNLM"/>
    </source>
</evidence>
<organism evidence="2 3">
    <name type="scientific">Massariosphaeria phaeospora</name>
    <dbReference type="NCBI Taxonomy" id="100035"/>
    <lineage>
        <taxon>Eukaryota</taxon>
        <taxon>Fungi</taxon>
        <taxon>Dikarya</taxon>
        <taxon>Ascomycota</taxon>
        <taxon>Pezizomycotina</taxon>
        <taxon>Dothideomycetes</taxon>
        <taxon>Pleosporomycetidae</taxon>
        <taxon>Pleosporales</taxon>
        <taxon>Pleosporales incertae sedis</taxon>
        <taxon>Massariosphaeria</taxon>
    </lineage>
</organism>
<evidence type="ECO:0000313" key="3">
    <source>
        <dbReference type="Proteomes" id="UP000481861"/>
    </source>
</evidence>
<evidence type="ECO:0000313" key="2">
    <source>
        <dbReference type="EMBL" id="KAF2870390.1"/>
    </source>
</evidence>
<feature type="chain" id="PRO_5028922137" description="Jacalin-type lectin domain-containing protein" evidence="1">
    <location>
        <begin position="22"/>
        <end position="363"/>
    </location>
</feature>
<dbReference type="AlphaFoldDB" id="A0A7C8IC57"/>
<feature type="signal peptide" evidence="1">
    <location>
        <begin position="1"/>
        <end position="21"/>
    </location>
</feature>
<keyword evidence="1" id="KW-0732">Signal</keyword>
<comment type="caution">
    <text evidence="2">The sequence shown here is derived from an EMBL/GenBank/DDBJ whole genome shotgun (WGS) entry which is preliminary data.</text>
</comment>
<dbReference type="Proteomes" id="UP000481861">
    <property type="component" value="Unassembled WGS sequence"/>
</dbReference>
<evidence type="ECO:0000256" key="1">
    <source>
        <dbReference type="SAM" id="SignalP"/>
    </source>
</evidence>
<keyword evidence="3" id="KW-1185">Reference proteome</keyword>
<name>A0A7C8IC57_9PLEO</name>
<protein>
    <recommendedName>
        <fullName evidence="4">Jacalin-type lectin domain-containing protein</fullName>
    </recommendedName>
</protein>
<accession>A0A7C8IC57</accession>
<proteinExistence type="predicted"/>
<dbReference type="EMBL" id="JAADJZ010000014">
    <property type="protein sequence ID" value="KAF2870390.1"/>
    <property type="molecule type" value="Genomic_DNA"/>
</dbReference>
<gene>
    <name evidence="2" type="ORF">BDV95DRAFT_80334</name>
</gene>